<dbReference type="STRING" id="1121477.SAMN02745223_01021"/>
<keyword evidence="3 8" id="KW-0813">Transport</keyword>
<keyword evidence="4" id="KW-1003">Cell membrane</keyword>
<dbReference type="CDD" id="cd06261">
    <property type="entry name" value="TM_PBP2"/>
    <property type="match status" value="1"/>
</dbReference>
<reference evidence="11 13" key="2">
    <citation type="submission" date="2016-11" db="EMBL/GenBank/DDBJ databases">
        <authorList>
            <person name="Jaros S."/>
            <person name="Januszkiewicz K."/>
            <person name="Wedrychowicz H."/>
        </authorList>
    </citation>
    <scope>NUCLEOTIDE SEQUENCE [LARGE SCALE GENOMIC DNA]</scope>
    <source>
        <strain evidence="11 13">DSM 17137</strain>
    </source>
</reference>
<feature type="transmembrane region" description="Helical" evidence="8">
    <location>
        <begin position="79"/>
        <end position="101"/>
    </location>
</feature>
<organism evidence="10 12">
    <name type="scientific">Devosia limi DSM 17137</name>
    <dbReference type="NCBI Taxonomy" id="1121477"/>
    <lineage>
        <taxon>Bacteria</taxon>
        <taxon>Pseudomonadati</taxon>
        <taxon>Pseudomonadota</taxon>
        <taxon>Alphaproteobacteria</taxon>
        <taxon>Hyphomicrobiales</taxon>
        <taxon>Devosiaceae</taxon>
        <taxon>Devosia</taxon>
    </lineage>
</organism>
<dbReference type="EMBL" id="FQVC01000002">
    <property type="protein sequence ID" value="SHE72803.1"/>
    <property type="molecule type" value="Genomic_DNA"/>
</dbReference>
<comment type="subcellular location">
    <subcellularLocation>
        <location evidence="1">Cell inner membrane</location>
        <topology evidence="1">Multi-pass membrane protein</topology>
    </subcellularLocation>
    <subcellularLocation>
        <location evidence="8">Cell membrane</location>
        <topology evidence="8">Multi-pass membrane protein</topology>
    </subcellularLocation>
</comment>
<sequence length="216" mass="23354">MREFGIFDVLTMLWAVQWTAALVVIALIFGAPLGLLLAQMRTSSNKVLNLIALCILQIVQGVPLLAMLMFFYFGMPMFLGVQMPALVSVGVVFSIFAAAFLGEIWRGGIQAVHTAQSEAAACLGLTKWQGFRYVVAPQAFKIALPATVGFLVQLIKNTSLASVVGFVELARAGQLASAATFQPLMSYACVAAIYFAICFPLTHWSRSLENKLNGAR</sequence>
<dbReference type="PANTHER" id="PTHR30614">
    <property type="entry name" value="MEMBRANE COMPONENT OF AMINO ACID ABC TRANSPORTER"/>
    <property type="match status" value="1"/>
</dbReference>
<accession>A0A0F5LMY2</accession>
<evidence type="ECO:0000256" key="3">
    <source>
        <dbReference type="ARBA" id="ARBA00022448"/>
    </source>
</evidence>
<dbReference type="PANTHER" id="PTHR30614:SF34">
    <property type="entry name" value="BLR6398 PROTEIN"/>
    <property type="match status" value="1"/>
</dbReference>
<evidence type="ECO:0000256" key="5">
    <source>
        <dbReference type="ARBA" id="ARBA00022692"/>
    </source>
</evidence>
<dbReference type="Proteomes" id="UP000033608">
    <property type="component" value="Unassembled WGS sequence"/>
</dbReference>
<comment type="similarity">
    <text evidence="2">Belongs to the binding-protein-dependent transport system permease family. HisMQ subfamily.</text>
</comment>
<feature type="domain" description="ABC transmembrane type-1" evidence="9">
    <location>
        <begin position="12"/>
        <end position="202"/>
    </location>
</feature>
<evidence type="ECO:0000256" key="2">
    <source>
        <dbReference type="ARBA" id="ARBA00010072"/>
    </source>
</evidence>
<dbReference type="NCBIfam" id="TIGR01726">
    <property type="entry name" value="HEQRo_perm_3TM"/>
    <property type="match status" value="1"/>
</dbReference>
<proteinExistence type="inferred from homology"/>
<feature type="transmembrane region" description="Helical" evidence="8">
    <location>
        <begin position="184"/>
        <end position="204"/>
    </location>
</feature>
<evidence type="ECO:0000256" key="6">
    <source>
        <dbReference type="ARBA" id="ARBA00022989"/>
    </source>
</evidence>
<feature type="transmembrane region" description="Helical" evidence="8">
    <location>
        <begin position="12"/>
        <end position="38"/>
    </location>
</feature>
<feature type="transmembrane region" description="Helical" evidence="8">
    <location>
        <begin position="50"/>
        <end position="73"/>
    </location>
</feature>
<keyword evidence="7 8" id="KW-0472">Membrane</keyword>
<dbReference type="Pfam" id="PF00528">
    <property type="entry name" value="BPD_transp_1"/>
    <property type="match status" value="1"/>
</dbReference>
<gene>
    <name evidence="11" type="ORF">SAMN02745223_01021</name>
    <name evidence="10" type="ORF">VW29_13600</name>
</gene>
<reference evidence="10 12" key="1">
    <citation type="submission" date="2015-03" db="EMBL/GenBank/DDBJ databases">
        <authorList>
            <person name="Hassan Y.I."/>
            <person name="Lepp D."/>
            <person name="Zhou T."/>
        </authorList>
    </citation>
    <scope>NUCLEOTIDE SEQUENCE [LARGE SCALE GENOMIC DNA]</scope>
    <source>
        <strain evidence="10 12">DSM 17137</strain>
    </source>
</reference>
<dbReference type="PATRIC" id="fig|1121477.3.peg.3879"/>
<evidence type="ECO:0000259" key="9">
    <source>
        <dbReference type="PROSITE" id="PS50928"/>
    </source>
</evidence>
<dbReference type="GO" id="GO:0006865">
    <property type="term" value="P:amino acid transport"/>
    <property type="evidence" value="ECO:0007669"/>
    <property type="project" value="TreeGrafter"/>
</dbReference>
<dbReference type="OrthoDB" id="7255919at2"/>
<evidence type="ECO:0000256" key="1">
    <source>
        <dbReference type="ARBA" id="ARBA00004429"/>
    </source>
</evidence>
<evidence type="ECO:0000256" key="7">
    <source>
        <dbReference type="ARBA" id="ARBA00023136"/>
    </source>
</evidence>
<dbReference type="InterPro" id="IPR043429">
    <property type="entry name" value="ArtM/GltK/GlnP/TcyL/YhdX-like"/>
</dbReference>
<dbReference type="InterPro" id="IPR000515">
    <property type="entry name" value="MetI-like"/>
</dbReference>
<dbReference type="GO" id="GO:0022857">
    <property type="term" value="F:transmembrane transporter activity"/>
    <property type="evidence" value="ECO:0007669"/>
    <property type="project" value="InterPro"/>
</dbReference>
<dbReference type="InterPro" id="IPR010065">
    <property type="entry name" value="AA_ABC_transptr_permease_3TM"/>
</dbReference>
<dbReference type="GO" id="GO:0043190">
    <property type="term" value="C:ATP-binding cassette (ABC) transporter complex"/>
    <property type="evidence" value="ECO:0007669"/>
    <property type="project" value="InterPro"/>
</dbReference>
<dbReference type="Gene3D" id="1.10.3720.10">
    <property type="entry name" value="MetI-like"/>
    <property type="match status" value="1"/>
</dbReference>
<dbReference type="RefSeq" id="WP_046135798.1">
    <property type="nucleotide sequence ID" value="NZ_FQVC01000002.1"/>
</dbReference>
<evidence type="ECO:0000256" key="8">
    <source>
        <dbReference type="RuleBase" id="RU363032"/>
    </source>
</evidence>
<dbReference type="EMBL" id="LAJF01000089">
    <property type="protein sequence ID" value="KKB83721.1"/>
    <property type="molecule type" value="Genomic_DNA"/>
</dbReference>
<dbReference type="AlphaFoldDB" id="A0A0F5LMY2"/>
<keyword evidence="5 8" id="KW-0812">Transmembrane</keyword>
<evidence type="ECO:0000313" key="11">
    <source>
        <dbReference type="EMBL" id="SHE72803.1"/>
    </source>
</evidence>
<evidence type="ECO:0000256" key="4">
    <source>
        <dbReference type="ARBA" id="ARBA00022475"/>
    </source>
</evidence>
<dbReference type="PROSITE" id="PS50928">
    <property type="entry name" value="ABC_TM1"/>
    <property type="match status" value="1"/>
</dbReference>
<dbReference type="Proteomes" id="UP000184533">
    <property type="component" value="Unassembled WGS sequence"/>
</dbReference>
<dbReference type="InterPro" id="IPR035906">
    <property type="entry name" value="MetI-like_sf"/>
</dbReference>
<protein>
    <submittedName>
        <fullName evidence="10">Amino acid ABC transporter permease</fullName>
    </submittedName>
    <submittedName>
        <fullName evidence="11">Polar amino acid transport system permease protein</fullName>
    </submittedName>
</protein>
<keyword evidence="12" id="KW-1185">Reference proteome</keyword>
<evidence type="ECO:0000313" key="13">
    <source>
        <dbReference type="Proteomes" id="UP000184533"/>
    </source>
</evidence>
<name>A0A0F5LMY2_9HYPH</name>
<keyword evidence="6 8" id="KW-1133">Transmembrane helix</keyword>
<evidence type="ECO:0000313" key="10">
    <source>
        <dbReference type="EMBL" id="KKB83721.1"/>
    </source>
</evidence>
<dbReference type="SUPFAM" id="SSF161098">
    <property type="entry name" value="MetI-like"/>
    <property type="match status" value="1"/>
</dbReference>
<evidence type="ECO:0000313" key="12">
    <source>
        <dbReference type="Proteomes" id="UP000033608"/>
    </source>
</evidence>